<dbReference type="EMBL" id="CACRXK020001561">
    <property type="protein sequence ID" value="CAB3989849.1"/>
    <property type="molecule type" value="Genomic_DNA"/>
</dbReference>
<proteinExistence type="predicted"/>
<name>A0A6S7GJR8_PARCT</name>
<protein>
    <submittedName>
        <fullName evidence="1">Uncharacterized protein</fullName>
    </submittedName>
</protein>
<evidence type="ECO:0000313" key="2">
    <source>
        <dbReference type="Proteomes" id="UP001152795"/>
    </source>
</evidence>
<reference evidence="1" key="1">
    <citation type="submission" date="2020-04" db="EMBL/GenBank/DDBJ databases">
        <authorList>
            <person name="Alioto T."/>
            <person name="Alioto T."/>
            <person name="Gomez Garrido J."/>
        </authorList>
    </citation>
    <scope>NUCLEOTIDE SEQUENCE</scope>
    <source>
        <strain evidence="1">A484AB</strain>
    </source>
</reference>
<evidence type="ECO:0000313" key="1">
    <source>
        <dbReference type="EMBL" id="CAB3989849.1"/>
    </source>
</evidence>
<accession>A0A6S7GJR8</accession>
<comment type="caution">
    <text evidence="1">The sequence shown here is derived from an EMBL/GenBank/DDBJ whole genome shotgun (WGS) entry which is preliminary data.</text>
</comment>
<sequence>MERQLILFCVGLVLFSVLITILLTFKYRYRPRRIHVASHMTDPYQNFKDVKVHQLYKALKRMSIIANLQEIDVEEGTTTSTS</sequence>
<organism evidence="1 2">
    <name type="scientific">Paramuricea clavata</name>
    <name type="common">Red gorgonian</name>
    <name type="synonym">Violescent sea-whip</name>
    <dbReference type="NCBI Taxonomy" id="317549"/>
    <lineage>
        <taxon>Eukaryota</taxon>
        <taxon>Metazoa</taxon>
        <taxon>Cnidaria</taxon>
        <taxon>Anthozoa</taxon>
        <taxon>Octocorallia</taxon>
        <taxon>Malacalcyonacea</taxon>
        <taxon>Plexauridae</taxon>
        <taxon>Paramuricea</taxon>
    </lineage>
</organism>
<gene>
    <name evidence="1" type="ORF">PACLA_8A084819</name>
</gene>
<keyword evidence="2" id="KW-1185">Reference proteome</keyword>
<dbReference type="Proteomes" id="UP001152795">
    <property type="component" value="Unassembled WGS sequence"/>
</dbReference>
<dbReference type="AlphaFoldDB" id="A0A6S7GJR8"/>